<evidence type="ECO:0000313" key="2">
    <source>
        <dbReference type="Proteomes" id="UP000470951"/>
    </source>
</evidence>
<dbReference type="Proteomes" id="UP000470951">
    <property type="component" value="Unassembled WGS sequence"/>
</dbReference>
<feature type="non-terminal residue" evidence="1">
    <location>
        <position position="1"/>
    </location>
</feature>
<accession>A0A7K3RA56</accession>
<sequence>LDLTAAVRGSREGAQGVVRRHGCAAYAPLVVTGGLPLPETEARDLR</sequence>
<dbReference type="AlphaFoldDB" id="A0A7K3RA56"/>
<name>A0A7K3RA56_STRAQ</name>
<dbReference type="EMBL" id="JAAGMS010000148">
    <property type="protein sequence ID" value="NEB99068.1"/>
    <property type="molecule type" value="Genomic_DNA"/>
</dbReference>
<protein>
    <submittedName>
        <fullName evidence="1">Radical SAM protein</fullName>
    </submittedName>
</protein>
<gene>
    <name evidence="1" type="ORF">G3I58_13975</name>
</gene>
<reference evidence="1 2" key="1">
    <citation type="submission" date="2020-01" db="EMBL/GenBank/DDBJ databases">
        <title>Insect and environment-associated Actinomycetes.</title>
        <authorList>
            <person name="Currrie C."/>
            <person name="Chevrette M."/>
            <person name="Carlson C."/>
            <person name="Stubbendieck R."/>
            <person name="Wendt-Pienkowski E."/>
        </authorList>
    </citation>
    <scope>NUCLEOTIDE SEQUENCE [LARGE SCALE GENOMIC DNA]</scope>
    <source>
        <strain evidence="1 2">SID7903</strain>
    </source>
</reference>
<evidence type="ECO:0000313" key="1">
    <source>
        <dbReference type="EMBL" id="NEB99068.1"/>
    </source>
</evidence>
<comment type="caution">
    <text evidence="1">The sequence shown here is derived from an EMBL/GenBank/DDBJ whole genome shotgun (WGS) entry which is preliminary data.</text>
</comment>
<organism evidence="1 2">
    <name type="scientific">Streptomyces anulatus</name>
    <name type="common">Streptomyces chrysomallus</name>
    <dbReference type="NCBI Taxonomy" id="1892"/>
    <lineage>
        <taxon>Bacteria</taxon>
        <taxon>Bacillati</taxon>
        <taxon>Actinomycetota</taxon>
        <taxon>Actinomycetes</taxon>
        <taxon>Kitasatosporales</taxon>
        <taxon>Streptomycetaceae</taxon>
        <taxon>Streptomyces</taxon>
    </lineage>
</organism>
<proteinExistence type="predicted"/>